<dbReference type="PANTHER" id="PTHR45495">
    <property type="entry name" value="DNAJ PROTEIN JJJ1 HOMOLOG"/>
    <property type="match status" value="1"/>
</dbReference>
<feature type="compositionally biased region" description="Acidic residues" evidence="5">
    <location>
        <begin position="277"/>
        <end position="295"/>
    </location>
</feature>
<dbReference type="Proteomes" id="UP000327157">
    <property type="component" value="Chromosome 6"/>
</dbReference>
<comment type="caution">
    <text evidence="8">The sequence shown here is derived from an EMBL/GenBank/DDBJ whole genome shotgun (WGS) entry which is preliminary data.</text>
</comment>
<feature type="compositionally biased region" description="Acidic residues" evidence="5">
    <location>
        <begin position="338"/>
        <end position="367"/>
    </location>
</feature>
<evidence type="ECO:0000256" key="3">
    <source>
        <dbReference type="ARBA" id="ARBA00022833"/>
    </source>
</evidence>
<dbReference type="SMART" id="SM00355">
    <property type="entry name" value="ZnF_C2H2"/>
    <property type="match status" value="2"/>
</dbReference>
<evidence type="ECO:0000259" key="7">
    <source>
        <dbReference type="PROSITE" id="PS50157"/>
    </source>
</evidence>
<dbReference type="PROSITE" id="PS00028">
    <property type="entry name" value="ZINC_FINGER_C2H2_1"/>
    <property type="match status" value="2"/>
</dbReference>
<dbReference type="PROSITE" id="PS50076">
    <property type="entry name" value="DNAJ_2"/>
    <property type="match status" value="1"/>
</dbReference>
<dbReference type="Pfam" id="PF00226">
    <property type="entry name" value="DnaJ"/>
    <property type="match status" value="1"/>
</dbReference>
<evidence type="ECO:0000313" key="9">
    <source>
        <dbReference type="Proteomes" id="UP000327157"/>
    </source>
</evidence>
<feature type="compositionally biased region" description="Acidic residues" evidence="5">
    <location>
        <begin position="411"/>
        <end position="421"/>
    </location>
</feature>
<dbReference type="SUPFAM" id="SSF46565">
    <property type="entry name" value="Chaperone J-domain"/>
    <property type="match status" value="1"/>
</dbReference>
<evidence type="ECO:0000256" key="5">
    <source>
        <dbReference type="SAM" id="MobiDB-lite"/>
    </source>
</evidence>
<dbReference type="InterPro" id="IPR044648">
    <property type="entry name" value="JJJ1_plant"/>
</dbReference>
<dbReference type="PROSITE" id="PS50157">
    <property type="entry name" value="ZINC_FINGER_C2H2_2"/>
    <property type="match status" value="1"/>
</dbReference>
<keyword evidence="1" id="KW-0479">Metal-binding</keyword>
<keyword evidence="2 4" id="KW-0863">Zinc-finger</keyword>
<evidence type="ECO:0000256" key="1">
    <source>
        <dbReference type="ARBA" id="ARBA00022723"/>
    </source>
</evidence>
<gene>
    <name evidence="8" type="ORF">D8674_029844</name>
</gene>
<dbReference type="AlphaFoldDB" id="A0A5N5I370"/>
<dbReference type="InterPro" id="IPR001623">
    <property type="entry name" value="DnaJ_domain"/>
</dbReference>
<dbReference type="PROSITE" id="PS00636">
    <property type="entry name" value="DNAJ_1"/>
    <property type="match status" value="1"/>
</dbReference>
<evidence type="ECO:0000313" key="8">
    <source>
        <dbReference type="EMBL" id="KAB2633597.1"/>
    </source>
</evidence>
<dbReference type="SUPFAM" id="SSF57667">
    <property type="entry name" value="beta-beta-alpha zinc fingers"/>
    <property type="match status" value="1"/>
</dbReference>
<dbReference type="GO" id="GO:0008270">
    <property type="term" value="F:zinc ion binding"/>
    <property type="evidence" value="ECO:0007669"/>
    <property type="project" value="UniProtKB-KW"/>
</dbReference>
<protein>
    <submittedName>
        <fullName evidence="8">DnaJ subfamily C member 21-like</fullName>
    </submittedName>
</protein>
<dbReference type="InterPro" id="IPR054076">
    <property type="entry name" value="ZUO1-like_ZHD"/>
</dbReference>
<keyword evidence="9" id="KW-1185">Reference proteome</keyword>
<sequence>MAASERRCHYEVLGLPRDCSADEIRSAYRKLALQRHPDKLVQSGLSQSEATAQFQELAHAYEVLSDPKERAWYDSHRSQILFSDRGSAASGSGSGIPNLFPFFSTTVFSGYSDSGRGFYKVYSDVFDKIYANELNFARKLGLGLDTVREAPAMGNLESPYVQVTAFYNYWAGFCTVMDFCWEDMYDVLAGPNRKSRRLMEEENKKVRKKAKREFNETVRGLADFVKKRDKRVMDMMLKKEEERVRKSEEERERKKKLEKEKLERAMAYEEPEWAKVEEEEEGGNEVEELEEDEEEERRRKELYCVVCGKKFKSEKQWKNHEQSKKHRDKIAEFRESVADEELEVDDEDVLEGEGEERGDLDDVDELGQEIRVGLKIGEEEDGVGGSDLEDELREFGGENGSEKVDEAVGLDGEEDEDEDEMGVLKAMVTGRKSKKKVSFRVESEDILVNDIRVENDADDAEFMEYNNRKSARRKGGARKERSKKNGGEANNVDKSENNGGQNEESNEQDNSTMKESTSHSVVENESIDKGDELLAQKKKSSSKAVNKKEKVKKEANNKSKNSSKGKKAKGASKNTGNVCDTCGEEFESRNKLHMHLGDTGHAKLKYR</sequence>
<feature type="region of interest" description="Disordered" evidence="5">
    <location>
        <begin position="317"/>
        <end position="421"/>
    </location>
</feature>
<reference evidence="9" key="2">
    <citation type="submission" date="2019-10" db="EMBL/GenBank/DDBJ databases">
        <title>A de novo genome assembly of a pear dwarfing rootstock.</title>
        <authorList>
            <person name="Wang F."/>
            <person name="Wang J."/>
            <person name="Li S."/>
            <person name="Zhang Y."/>
            <person name="Fang M."/>
            <person name="Ma L."/>
            <person name="Zhao Y."/>
            <person name="Jiang S."/>
        </authorList>
    </citation>
    <scope>NUCLEOTIDE SEQUENCE [LARGE SCALE GENOMIC DNA]</scope>
</reference>
<feature type="compositionally biased region" description="Basic and acidic residues" evidence="5">
    <location>
        <begin position="546"/>
        <end position="557"/>
    </location>
</feature>
<reference evidence="8 9" key="1">
    <citation type="submission" date="2019-09" db="EMBL/GenBank/DDBJ databases">
        <authorList>
            <person name="Ou C."/>
        </authorList>
    </citation>
    <scope>NUCLEOTIDE SEQUENCE [LARGE SCALE GENOMIC DNA]</scope>
    <source>
        <strain evidence="8">S2</strain>
        <tissue evidence="8">Leaf</tissue>
    </source>
</reference>
<feature type="compositionally biased region" description="Basic and acidic residues" evidence="5">
    <location>
        <begin position="393"/>
        <end position="406"/>
    </location>
</feature>
<feature type="compositionally biased region" description="Polar residues" evidence="5">
    <location>
        <begin position="509"/>
        <end position="523"/>
    </location>
</feature>
<dbReference type="GO" id="GO:0003676">
    <property type="term" value="F:nucleic acid binding"/>
    <property type="evidence" value="ECO:0007669"/>
    <property type="project" value="InterPro"/>
</dbReference>
<keyword evidence="3" id="KW-0862">Zinc</keyword>
<dbReference type="InterPro" id="IPR036236">
    <property type="entry name" value="Znf_C2H2_sf"/>
</dbReference>
<dbReference type="Gene3D" id="1.10.287.110">
    <property type="entry name" value="DnaJ domain"/>
    <property type="match status" value="1"/>
</dbReference>
<dbReference type="InterPro" id="IPR022755">
    <property type="entry name" value="Znf_C2H2_jaz"/>
</dbReference>
<dbReference type="CDD" id="cd06257">
    <property type="entry name" value="DnaJ"/>
    <property type="match status" value="1"/>
</dbReference>
<dbReference type="InterPro" id="IPR013087">
    <property type="entry name" value="Znf_C2H2_type"/>
</dbReference>
<feature type="domain" description="C2H2-type" evidence="7">
    <location>
        <begin position="577"/>
        <end position="606"/>
    </location>
</feature>
<dbReference type="PANTHER" id="PTHR45495:SF1">
    <property type="entry name" value="DNAJ PROTEIN JJJ1 HOMOLOG"/>
    <property type="match status" value="1"/>
</dbReference>
<dbReference type="OrthoDB" id="5894at2759"/>
<dbReference type="SMART" id="SM00451">
    <property type="entry name" value="ZnF_U1"/>
    <property type="match status" value="1"/>
</dbReference>
<reference evidence="8 9" key="3">
    <citation type="submission" date="2019-11" db="EMBL/GenBank/DDBJ databases">
        <title>A de novo genome assembly of a pear dwarfing rootstock.</title>
        <authorList>
            <person name="Wang F."/>
            <person name="Wang J."/>
            <person name="Li S."/>
            <person name="Zhang Y."/>
            <person name="Fang M."/>
            <person name="Ma L."/>
            <person name="Zhao Y."/>
            <person name="Jiang S."/>
        </authorList>
    </citation>
    <scope>NUCLEOTIDE SEQUENCE [LARGE SCALE GENOMIC DNA]</scope>
    <source>
        <strain evidence="8">S2</strain>
        <tissue evidence="8">Leaf</tissue>
    </source>
</reference>
<proteinExistence type="predicted"/>
<evidence type="ECO:0000256" key="4">
    <source>
        <dbReference type="PROSITE-ProRule" id="PRU00042"/>
    </source>
</evidence>
<name>A0A5N5I370_9ROSA</name>
<dbReference type="InterPro" id="IPR036869">
    <property type="entry name" value="J_dom_sf"/>
</dbReference>
<dbReference type="Gene3D" id="3.30.160.60">
    <property type="entry name" value="Classic Zinc Finger"/>
    <property type="match status" value="1"/>
</dbReference>
<organism evidence="8 9">
    <name type="scientific">Pyrus ussuriensis x Pyrus communis</name>
    <dbReference type="NCBI Taxonomy" id="2448454"/>
    <lineage>
        <taxon>Eukaryota</taxon>
        <taxon>Viridiplantae</taxon>
        <taxon>Streptophyta</taxon>
        <taxon>Embryophyta</taxon>
        <taxon>Tracheophyta</taxon>
        <taxon>Spermatophyta</taxon>
        <taxon>Magnoliopsida</taxon>
        <taxon>eudicotyledons</taxon>
        <taxon>Gunneridae</taxon>
        <taxon>Pentapetalae</taxon>
        <taxon>rosids</taxon>
        <taxon>fabids</taxon>
        <taxon>Rosales</taxon>
        <taxon>Rosaceae</taxon>
        <taxon>Amygdaloideae</taxon>
        <taxon>Maleae</taxon>
        <taxon>Pyrus</taxon>
    </lineage>
</organism>
<dbReference type="Pfam" id="PF12171">
    <property type="entry name" value="zf-C2H2_jaz"/>
    <property type="match status" value="1"/>
</dbReference>
<feature type="domain" description="J" evidence="6">
    <location>
        <begin position="8"/>
        <end position="77"/>
    </location>
</feature>
<feature type="region of interest" description="Disordered" evidence="5">
    <location>
        <begin position="455"/>
        <end position="579"/>
    </location>
</feature>
<dbReference type="PRINTS" id="PR00625">
    <property type="entry name" value="JDOMAIN"/>
</dbReference>
<feature type="compositionally biased region" description="Basic and acidic residues" evidence="5">
    <location>
        <begin position="477"/>
        <end position="496"/>
    </location>
</feature>
<dbReference type="InterPro" id="IPR003604">
    <property type="entry name" value="Matrin/U1-like-C_Znf_C2H2"/>
</dbReference>
<evidence type="ECO:0000256" key="2">
    <source>
        <dbReference type="ARBA" id="ARBA00022771"/>
    </source>
</evidence>
<feature type="region of interest" description="Disordered" evidence="5">
    <location>
        <begin position="273"/>
        <end position="298"/>
    </location>
</feature>
<dbReference type="Pfam" id="PF21884">
    <property type="entry name" value="ZUO1-like_ZHD"/>
    <property type="match status" value="1"/>
</dbReference>
<dbReference type="SMART" id="SM00271">
    <property type="entry name" value="DnaJ"/>
    <property type="match status" value="1"/>
</dbReference>
<dbReference type="EMBL" id="SMOL01000120">
    <property type="protein sequence ID" value="KAB2633597.1"/>
    <property type="molecule type" value="Genomic_DNA"/>
</dbReference>
<feature type="compositionally biased region" description="Basic residues" evidence="5">
    <location>
        <begin position="561"/>
        <end position="570"/>
    </location>
</feature>
<feature type="compositionally biased region" description="Basic and acidic residues" evidence="5">
    <location>
        <begin position="526"/>
        <end position="535"/>
    </location>
</feature>
<evidence type="ECO:0000259" key="6">
    <source>
        <dbReference type="PROSITE" id="PS50076"/>
    </source>
</evidence>
<dbReference type="InterPro" id="IPR018253">
    <property type="entry name" value="DnaJ_domain_CS"/>
</dbReference>
<accession>A0A5N5I370</accession>
<feature type="compositionally biased region" description="Acidic residues" evidence="5">
    <location>
        <begin position="378"/>
        <end position="392"/>
    </location>
</feature>